<evidence type="ECO:0000256" key="1">
    <source>
        <dbReference type="SAM" id="MobiDB-lite"/>
    </source>
</evidence>
<comment type="caution">
    <text evidence="4">The sequence shown here is derived from an EMBL/GenBank/DDBJ whole genome shotgun (WGS) entry which is preliminary data.</text>
</comment>
<dbReference type="Pfam" id="PF08239">
    <property type="entry name" value="SH3_3"/>
    <property type="match status" value="1"/>
</dbReference>
<feature type="compositionally biased region" description="Low complexity" evidence="1">
    <location>
        <begin position="196"/>
        <end position="223"/>
    </location>
</feature>
<dbReference type="PANTHER" id="PTHR23150">
    <property type="entry name" value="SULFATASE MODIFYING FACTOR 1, 2"/>
    <property type="match status" value="1"/>
</dbReference>
<dbReference type="InterPro" id="IPR051043">
    <property type="entry name" value="Sulfatase_Mod_Factor_Kinase"/>
</dbReference>
<dbReference type="Gene3D" id="2.30.30.40">
    <property type="entry name" value="SH3 Domains"/>
    <property type="match status" value="1"/>
</dbReference>
<evidence type="ECO:0000259" key="3">
    <source>
        <dbReference type="PROSITE" id="PS51781"/>
    </source>
</evidence>
<dbReference type="Pfam" id="PF03781">
    <property type="entry name" value="FGE-sulfatase"/>
    <property type="match status" value="1"/>
</dbReference>
<sequence>MIRLTGFIVALTAVVSVSNSSIAAKESVSFTEPALLLSSSAASPAQYVQLAMAPQRSRGILPKKSGAHDLEFWNAIKDSKDAADYEAYLESFPEGSFAPLARLRIRQYSKSEAKEESNEPDFRVEDMEAPFIALANANIRALPRADSDKVTQVAKGESVEVTGRVVGANWFRVQVDGGRGYVFGDLIRSAIASTAPARPAATPAPATTPAAPAPAPEKTAPEPQKAETTLTVTAEKAPAETNTSAVAALPSVTGLKDCEFCPELVEIAPGSFTLGSNSGNDNERPATKVTIQKPFAIGRHEVTVGEWAFCVEDGGCSYKPKKNAGQSDQDPMRNLSWLDAMEYVNWLSKKTGRPYRLPSEAEWEYAARAGTTTRFWWGDNVGQGQVDCEDCGSDWERRNPPKAASFAANPFGLHDTSGSVWEWTADCWSKSHDGAPRDGSVRDSADCRQRVLRGGSWRNEPEYLSSASRFNYDANVRYLVNGFRVAVGAQ</sequence>
<dbReference type="AlphaFoldDB" id="A0A545TT89"/>
<dbReference type="InterPro" id="IPR042095">
    <property type="entry name" value="SUMF_sf"/>
</dbReference>
<dbReference type="PANTHER" id="PTHR23150:SF35">
    <property type="entry name" value="BLL6746 PROTEIN"/>
    <property type="match status" value="1"/>
</dbReference>
<feature type="region of interest" description="Disordered" evidence="1">
    <location>
        <begin position="196"/>
        <end position="229"/>
    </location>
</feature>
<organism evidence="4 5">
    <name type="scientific">Denitrobaculum tricleocarpae</name>
    <dbReference type="NCBI Taxonomy" id="2591009"/>
    <lineage>
        <taxon>Bacteria</taxon>
        <taxon>Pseudomonadati</taxon>
        <taxon>Pseudomonadota</taxon>
        <taxon>Alphaproteobacteria</taxon>
        <taxon>Rhodospirillales</taxon>
        <taxon>Rhodospirillaceae</taxon>
        <taxon>Denitrobaculum</taxon>
    </lineage>
</organism>
<dbReference type="Proteomes" id="UP000315252">
    <property type="component" value="Unassembled WGS sequence"/>
</dbReference>
<gene>
    <name evidence="4" type="ORF">FKG95_09680</name>
</gene>
<dbReference type="InterPro" id="IPR005532">
    <property type="entry name" value="SUMF_dom"/>
</dbReference>
<feature type="domain" description="SH3b" evidence="3">
    <location>
        <begin position="126"/>
        <end position="190"/>
    </location>
</feature>
<reference evidence="4 5" key="1">
    <citation type="submission" date="2019-06" db="EMBL/GenBank/DDBJ databases">
        <title>Whole genome sequence for Rhodospirillaceae sp. R148.</title>
        <authorList>
            <person name="Wang G."/>
        </authorList>
    </citation>
    <scope>NUCLEOTIDE SEQUENCE [LARGE SCALE GENOMIC DNA]</scope>
    <source>
        <strain evidence="4 5">R148</strain>
    </source>
</reference>
<dbReference type="PROSITE" id="PS51781">
    <property type="entry name" value="SH3B"/>
    <property type="match status" value="1"/>
</dbReference>
<dbReference type="InterPro" id="IPR003646">
    <property type="entry name" value="SH3-like_bac-type"/>
</dbReference>
<name>A0A545TT89_9PROT</name>
<evidence type="ECO:0000313" key="4">
    <source>
        <dbReference type="EMBL" id="TQV80439.1"/>
    </source>
</evidence>
<dbReference type="Gene3D" id="3.90.1580.10">
    <property type="entry name" value="paralog of FGE (formylglycine-generating enzyme)"/>
    <property type="match status" value="1"/>
</dbReference>
<dbReference type="InterPro" id="IPR016187">
    <property type="entry name" value="CTDL_fold"/>
</dbReference>
<accession>A0A545TT89</accession>
<evidence type="ECO:0000256" key="2">
    <source>
        <dbReference type="SAM" id="SignalP"/>
    </source>
</evidence>
<evidence type="ECO:0000313" key="5">
    <source>
        <dbReference type="Proteomes" id="UP000315252"/>
    </source>
</evidence>
<dbReference type="EMBL" id="VHSH01000003">
    <property type="protein sequence ID" value="TQV80439.1"/>
    <property type="molecule type" value="Genomic_DNA"/>
</dbReference>
<keyword evidence="5" id="KW-1185">Reference proteome</keyword>
<proteinExistence type="predicted"/>
<dbReference type="GO" id="GO:0120147">
    <property type="term" value="F:formylglycine-generating oxidase activity"/>
    <property type="evidence" value="ECO:0007669"/>
    <property type="project" value="TreeGrafter"/>
</dbReference>
<feature type="signal peptide" evidence="2">
    <location>
        <begin position="1"/>
        <end position="23"/>
    </location>
</feature>
<keyword evidence="2" id="KW-0732">Signal</keyword>
<dbReference type="RefSeq" id="WP_179954023.1">
    <property type="nucleotide sequence ID" value="NZ_ML660054.1"/>
</dbReference>
<dbReference type="SUPFAM" id="SSF56436">
    <property type="entry name" value="C-type lectin-like"/>
    <property type="match status" value="1"/>
</dbReference>
<feature type="chain" id="PRO_5022176348" evidence="2">
    <location>
        <begin position="24"/>
        <end position="490"/>
    </location>
</feature>
<protein>
    <submittedName>
        <fullName evidence="4">SUMF1/EgtB/PvdOfamily nonheme iron enzyme</fullName>
    </submittedName>
</protein>
<dbReference type="SMART" id="SM00287">
    <property type="entry name" value="SH3b"/>
    <property type="match status" value="1"/>
</dbReference>